<proteinExistence type="predicted"/>
<dbReference type="EMBL" id="GBRH01283559">
    <property type="protein sequence ID" value="JAD14336.1"/>
    <property type="molecule type" value="Transcribed_RNA"/>
</dbReference>
<reference evidence="1" key="1">
    <citation type="submission" date="2014-09" db="EMBL/GenBank/DDBJ databases">
        <authorList>
            <person name="Magalhaes I.L.F."/>
            <person name="Oliveira U."/>
            <person name="Santos F.R."/>
            <person name="Vidigal T.H.D.A."/>
            <person name="Brescovit A.D."/>
            <person name="Santos A.J."/>
        </authorList>
    </citation>
    <scope>NUCLEOTIDE SEQUENCE</scope>
    <source>
        <tissue evidence="1">Shoot tissue taken approximately 20 cm above the soil surface</tissue>
    </source>
</reference>
<sequence length="100" mass="11695">MSHLNWKVKEDEDFYSDLFVMLKCRSLLILMFILNRGTLIVHAHREKITLYRCPVKEECSTGVNNCEKVNSLEAFSCSICKCIFDFHHVDLSPMLMYLTS</sequence>
<protein>
    <submittedName>
        <fullName evidence="1">Uncharacterized protein</fullName>
    </submittedName>
</protein>
<reference evidence="1" key="2">
    <citation type="journal article" date="2015" name="Data Brief">
        <title>Shoot transcriptome of the giant reed, Arundo donax.</title>
        <authorList>
            <person name="Barrero R.A."/>
            <person name="Guerrero F.D."/>
            <person name="Moolhuijzen P."/>
            <person name="Goolsby J.A."/>
            <person name="Tidwell J."/>
            <person name="Bellgard S.E."/>
            <person name="Bellgard M.I."/>
        </authorList>
    </citation>
    <scope>NUCLEOTIDE SEQUENCE</scope>
    <source>
        <tissue evidence="1">Shoot tissue taken approximately 20 cm above the soil surface</tissue>
    </source>
</reference>
<dbReference type="AlphaFoldDB" id="A0A0A8XMV1"/>
<name>A0A0A8XMV1_ARUDO</name>
<accession>A0A0A8XMV1</accession>
<evidence type="ECO:0000313" key="1">
    <source>
        <dbReference type="EMBL" id="JAD14336.1"/>
    </source>
</evidence>
<organism evidence="1">
    <name type="scientific">Arundo donax</name>
    <name type="common">Giant reed</name>
    <name type="synonym">Donax arundinaceus</name>
    <dbReference type="NCBI Taxonomy" id="35708"/>
    <lineage>
        <taxon>Eukaryota</taxon>
        <taxon>Viridiplantae</taxon>
        <taxon>Streptophyta</taxon>
        <taxon>Embryophyta</taxon>
        <taxon>Tracheophyta</taxon>
        <taxon>Spermatophyta</taxon>
        <taxon>Magnoliopsida</taxon>
        <taxon>Liliopsida</taxon>
        <taxon>Poales</taxon>
        <taxon>Poaceae</taxon>
        <taxon>PACMAD clade</taxon>
        <taxon>Arundinoideae</taxon>
        <taxon>Arundineae</taxon>
        <taxon>Arundo</taxon>
    </lineage>
</organism>